<dbReference type="PROSITE" id="PS50045">
    <property type="entry name" value="SIGMA54_INTERACT_4"/>
    <property type="match status" value="1"/>
</dbReference>
<sequence length="462" mass="53366">MTKEELIEYIEKEQNREIKSLYKLIEKISEGIYITDGNANTIFVNEAYEYISGTNRDLFLGKNMHEVVKEGLIDKSATLDVIKYKKEITMNQVLNNGKSVLITGTPIYNENKKIDKVVTIVRDITTLNQLQEEVLEKQKRINKLKYIVGEENDLVYRSRIMEKIAQRAKKVSVYDTTVLLTGETGVGKDVIAKLIHKVGNRKDKPFVEINCSAIPRTLMESELFGYEPGSFTGASKHGKKGVFELANQGTIFLDEISEMSIDLQAKLLKVIQDKKIVRIGGEKSIDIDVKIITATNRNLEERIKEGKFREDLYYRLNVIPIYIPPLRERKEDIIVLLDYFLEEMKGMYGEEKRFSEEAMKILYDYNWPGNVRELRNLVERLYILTMNDIIDKDDLPDNILNIENIDCISKYGGYTLKNAVENLEKSLIENAIKNTNTLKDAAKYLGMDPSTFTRKKQKYFRN</sequence>
<evidence type="ECO:0000313" key="9">
    <source>
        <dbReference type="Proteomes" id="UP000288812"/>
    </source>
</evidence>
<dbReference type="PANTHER" id="PTHR32071:SF57">
    <property type="entry name" value="C4-DICARBOXYLATE TRANSPORT TRANSCRIPTIONAL REGULATORY PROTEIN DCTD"/>
    <property type="match status" value="1"/>
</dbReference>
<dbReference type="FunFam" id="3.40.50.300:FF:000006">
    <property type="entry name" value="DNA-binding transcriptional regulator NtrC"/>
    <property type="match status" value="1"/>
</dbReference>
<evidence type="ECO:0000256" key="1">
    <source>
        <dbReference type="ARBA" id="ARBA00022741"/>
    </source>
</evidence>
<dbReference type="GO" id="GO:0043565">
    <property type="term" value="F:sequence-specific DNA binding"/>
    <property type="evidence" value="ECO:0007669"/>
    <property type="project" value="InterPro"/>
</dbReference>
<dbReference type="InterPro" id="IPR025944">
    <property type="entry name" value="Sigma_54_int_dom_CS"/>
</dbReference>
<evidence type="ECO:0000259" key="6">
    <source>
        <dbReference type="PROSITE" id="PS50112"/>
    </source>
</evidence>
<evidence type="ECO:0000259" key="7">
    <source>
        <dbReference type="PROSITE" id="PS50113"/>
    </source>
</evidence>
<name>A0A437S5M1_9FIRM</name>
<evidence type="ECO:0000313" key="8">
    <source>
        <dbReference type="EMBL" id="RVU54311.1"/>
    </source>
</evidence>
<proteinExistence type="predicted"/>
<keyword evidence="3" id="KW-0805">Transcription regulation</keyword>
<keyword evidence="2" id="KW-0067">ATP-binding</keyword>
<protein>
    <submittedName>
        <fullName evidence="8">PAS domain S-box protein</fullName>
    </submittedName>
</protein>
<dbReference type="PROSITE" id="PS50112">
    <property type="entry name" value="PAS"/>
    <property type="match status" value="1"/>
</dbReference>
<dbReference type="Gene3D" id="1.10.10.60">
    <property type="entry name" value="Homeodomain-like"/>
    <property type="match status" value="1"/>
</dbReference>
<dbReference type="SMART" id="SM00382">
    <property type="entry name" value="AAA"/>
    <property type="match status" value="1"/>
</dbReference>
<dbReference type="GO" id="GO:0005524">
    <property type="term" value="F:ATP binding"/>
    <property type="evidence" value="ECO:0007669"/>
    <property type="project" value="UniProtKB-KW"/>
</dbReference>
<dbReference type="Pfam" id="PF02954">
    <property type="entry name" value="HTH_8"/>
    <property type="match status" value="1"/>
</dbReference>
<feature type="domain" description="Sigma-54 factor interaction" evidence="5">
    <location>
        <begin position="154"/>
        <end position="383"/>
    </location>
</feature>
<dbReference type="InterPro" id="IPR035965">
    <property type="entry name" value="PAS-like_dom_sf"/>
</dbReference>
<dbReference type="GO" id="GO:0006355">
    <property type="term" value="P:regulation of DNA-templated transcription"/>
    <property type="evidence" value="ECO:0007669"/>
    <property type="project" value="InterPro"/>
</dbReference>
<dbReference type="PROSITE" id="PS00688">
    <property type="entry name" value="SIGMA54_INTERACT_3"/>
    <property type="match status" value="1"/>
</dbReference>
<dbReference type="AlphaFoldDB" id="A0A437S5M1"/>
<dbReference type="PROSITE" id="PS00675">
    <property type="entry name" value="SIGMA54_INTERACT_1"/>
    <property type="match status" value="1"/>
</dbReference>
<dbReference type="Pfam" id="PF13426">
    <property type="entry name" value="PAS_9"/>
    <property type="match status" value="1"/>
</dbReference>
<dbReference type="Gene3D" id="1.10.8.60">
    <property type="match status" value="1"/>
</dbReference>
<dbReference type="EMBL" id="RLIH01000012">
    <property type="protein sequence ID" value="RVU54311.1"/>
    <property type="molecule type" value="Genomic_DNA"/>
</dbReference>
<comment type="caution">
    <text evidence="8">The sequence shown here is derived from an EMBL/GenBank/DDBJ whole genome shotgun (WGS) entry which is preliminary data.</text>
</comment>
<feature type="domain" description="PAC" evidence="7">
    <location>
        <begin position="84"/>
        <end position="136"/>
    </location>
</feature>
<dbReference type="Pfam" id="PF00158">
    <property type="entry name" value="Sigma54_activat"/>
    <property type="match status" value="1"/>
</dbReference>
<evidence type="ECO:0000259" key="5">
    <source>
        <dbReference type="PROSITE" id="PS50045"/>
    </source>
</evidence>
<dbReference type="CDD" id="cd00130">
    <property type="entry name" value="PAS"/>
    <property type="match status" value="1"/>
</dbReference>
<dbReference type="Proteomes" id="UP000288812">
    <property type="component" value="Unassembled WGS sequence"/>
</dbReference>
<dbReference type="InterPro" id="IPR002078">
    <property type="entry name" value="Sigma_54_int"/>
</dbReference>
<dbReference type="Gene3D" id="3.40.50.300">
    <property type="entry name" value="P-loop containing nucleotide triphosphate hydrolases"/>
    <property type="match status" value="1"/>
</dbReference>
<dbReference type="PANTHER" id="PTHR32071">
    <property type="entry name" value="TRANSCRIPTIONAL REGULATORY PROTEIN"/>
    <property type="match status" value="1"/>
</dbReference>
<dbReference type="InterPro" id="IPR000700">
    <property type="entry name" value="PAS-assoc_C"/>
</dbReference>
<dbReference type="InterPro" id="IPR000014">
    <property type="entry name" value="PAS"/>
</dbReference>
<keyword evidence="9" id="KW-1185">Reference proteome</keyword>
<evidence type="ECO:0000256" key="4">
    <source>
        <dbReference type="ARBA" id="ARBA00023163"/>
    </source>
</evidence>
<dbReference type="SUPFAM" id="SSF46689">
    <property type="entry name" value="Homeodomain-like"/>
    <property type="match status" value="1"/>
</dbReference>
<organism evidence="8 9">
    <name type="scientific">Anaerosphaera multitolerans</name>
    <dbReference type="NCBI Taxonomy" id="2487351"/>
    <lineage>
        <taxon>Bacteria</taxon>
        <taxon>Bacillati</taxon>
        <taxon>Bacillota</taxon>
        <taxon>Tissierellia</taxon>
        <taxon>Tissierellales</taxon>
        <taxon>Peptoniphilaceae</taxon>
        <taxon>Anaerosphaera</taxon>
    </lineage>
</organism>
<feature type="domain" description="PAS" evidence="6">
    <location>
        <begin position="17"/>
        <end position="97"/>
    </location>
</feature>
<dbReference type="InterPro" id="IPR058031">
    <property type="entry name" value="AAA_lid_NorR"/>
</dbReference>
<dbReference type="InterPro" id="IPR003593">
    <property type="entry name" value="AAA+_ATPase"/>
</dbReference>
<evidence type="ECO:0000256" key="2">
    <source>
        <dbReference type="ARBA" id="ARBA00022840"/>
    </source>
</evidence>
<accession>A0A437S5M1</accession>
<dbReference type="InterPro" id="IPR002197">
    <property type="entry name" value="HTH_Fis"/>
</dbReference>
<dbReference type="NCBIfam" id="TIGR00229">
    <property type="entry name" value="sensory_box"/>
    <property type="match status" value="1"/>
</dbReference>
<gene>
    <name evidence="8" type="ORF">EF514_08070</name>
</gene>
<dbReference type="CDD" id="cd00009">
    <property type="entry name" value="AAA"/>
    <property type="match status" value="1"/>
</dbReference>
<keyword evidence="4" id="KW-0804">Transcription</keyword>
<dbReference type="InterPro" id="IPR009057">
    <property type="entry name" value="Homeodomain-like_sf"/>
</dbReference>
<dbReference type="SUPFAM" id="SSF52540">
    <property type="entry name" value="P-loop containing nucleoside triphosphate hydrolases"/>
    <property type="match status" value="1"/>
</dbReference>
<dbReference type="Pfam" id="PF25601">
    <property type="entry name" value="AAA_lid_14"/>
    <property type="match status" value="1"/>
</dbReference>
<keyword evidence="1" id="KW-0547">Nucleotide-binding</keyword>
<dbReference type="SUPFAM" id="SSF55785">
    <property type="entry name" value="PYP-like sensor domain (PAS domain)"/>
    <property type="match status" value="1"/>
</dbReference>
<dbReference type="InterPro" id="IPR027417">
    <property type="entry name" value="P-loop_NTPase"/>
</dbReference>
<reference evidence="8 9" key="1">
    <citation type="submission" date="2018-11" db="EMBL/GenBank/DDBJ databases">
        <title>Genome sequencing and assembly of Anaerosphaera sp. nov., GS7-6-2.</title>
        <authorList>
            <person name="Rettenmaier R."/>
            <person name="Liebl W."/>
            <person name="Zverlov V."/>
        </authorList>
    </citation>
    <scope>NUCLEOTIDE SEQUENCE [LARGE SCALE GENOMIC DNA]</scope>
    <source>
        <strain evidence="8 9">GS7-6-2</strain>
    </source>
</reference>
<dbReference type="InterPro" id="IPR025662">
    <property type="entry name" value="Sigma_54_int_dom_ATP-bd_1"/>
</dbReference>
<evidence type="ECO:0000256" key="3">
    <source>
        <dbReference type="ARBA" id="ARBA00023015"/>
    </source>
</evidence>
<dbReference type="PROSITE" id="PS50113">
    <property type="entry name" value="PAC"/>
    <property type="match status" value="1"/>
</dbReference>
<dbReference type="OrthoDB" id="5411866at2"/>
<dbReference type="Gene3D" id="3.30.450.20">
    <property type="entry name" value="PAS domain"/>
    <property type="match status" value="1"/>
</dbReference>